<dbReference type="PROSITE" id="PS51135">
    <property type="entry name" value="CIDE_N"/>
    <property type="match status" value="1"/>
</dbReference>
<evidence type="ECO:0000313" key="5">
    <source>
        <dbReference type="Proteomes" id="UP001159405"/>
    </source>
</evidence>
<comment type="caution">
    <text evidence="4">The sequence shown here is derived from an EMBL/GenBank/DDBJ whole genome shotgun (WGS) entry which is preliminary data.</text>
</comment>
<dbReference type="Pfam" id="PF02017">
    <property type="entry name" value="CIDE-N"/>
    <property type="match status" value="1"/>
</dbReference>
<proteinExistence type="predicted"/>
<dbReference type="Gene3D" id="3.10.20.10">
    <property type="match status" value="1"/>
</dbReference>
<dbReference type="SMART" id="SM00266">
    <property type="entry name" value="CAD"/>
    <property type="match status" value="1"/>
</dbReference>
<keyword evidence="5" id="KW-1185">Reference proteome</keyword>
<protein>
    <recommendedName>
        <fullName evidence="3">CIDE-N domain-containing protein</fullName>
    </recommendedName>
</protein>
<dbReference type="Proteomes" id="UP001159405">
    <property type="component" value="Unassembled WGS sequence"/>
</dbReference>
<dbReference type="PANTHER" id="PTHR12306">
    <property type="entry name" value="CELL DEATH ACTIVATOR CIDE"/>
    <property type="match status" value="1"/>
</dbReference>
<name>A0ABN8NWU9_9CNID</name>
<evidence type="ECO:0000256" key="1">
    <source>
        <dbReference type="ARBA" id="ARBA00022703"/>
    </source>
</evidence>
<dbReference type="InterPro" id="IPR003508">
    <property type="entry name" value="CIDE-N_dom"/>
</dbReference>
<feature type="domain" description="CIDE-N" evidence="3">
    <location>
        <begin position="5"/>
        <end position="79"/>
    </location>
</feature>
<dbReference type="PANTHER" id="PTHR12306:SF15">
    <property type="entry name" value="DNAATION FACTOR-RELATED PROTEIN 1, ISOFORM B-RELATED"/>
    <property type="match status" value="1"/>
</dbReference>
<sequence>MAEIVRRPFKVFNFHTQRTVGIVAASLQELKCKAKAKFALSTCLVFLEDGTEIEDEEYFWFLQYQSKLIVVGTVDGMAGSQNPAHSQSSSESMVFG</sequence>
<dbReference type="SUPFAM" id="SSF54277">
    <property type="entry name" value="CAD &amp; PB1 domains"/>
    <property type="match status" value="1"/>
</dbReference>
<evidence type="ECO:0000313" key="4">
    <source>
        <dbReference type="EMBL" id="CAH3121628.1"/>
    </source>
</evidence>
<keyword evidence="1 2" id="KW-0053">Apoptosis</keyword>
<evidence type="ECO:0000256" key="2">
    <source>
        <dbReference type="PROSITE-ProRule" id="PRU00447"/>
    </source>
</evidence>
<gene>
    <name evidence="4" type="ORF">PLOB_00028851</name>
</gene>
<accession>A0ABN8NWU9</accession>
<organism evidence="4 5">
    <name type="scientific">Porites lobata</name>
    <dbReference type="NCBI Taxonomy" id="104759"/>
    <lineage>
        <taxon>Eukaryota</taxon>
        <taxon>Metazoa</taxon>
        <taxon>Cnidaria</taxon>
        <taxon>Anthozoa</taxon>
        <taxon>Hexacorallia</taxon>
        <taxon>Scleractinia</taxon>
        <taxon>Fungiina</taxon>
        <taxon>Poritidae</taxon>
        <taxon>Porites</taxon>
    </lineage>
</organism>
<dbReference type="EMBL" id="CALNXK010000036">
    <property type="protein sequence ID" value="CAH3121628.1"/>
    <property type="molecule type" value="Genomic_DNA"/>
</dbReference>
<reference evidence="4 5" key="1">
    <citation type="submission" date="2022-05" db="EMBL/GenBank/DDBJ databases">
        <authorList>
            <consortium name="Genoscope - CEA"/>
            <person name="William W."/>
        </authorList>
    </citation>
    <scope>NUCLEOTIDE SEQUENCE [LARGE SCALE GENOMIC DNA]</scope>
</reference>
<evidence type="ECO:0000259" key="3">
    <source>
        <dbReference type="PROSITE" id="PS51135"/>
    </source>
</evidence>